<accession>A0A9P6KT37</accession>
<dbReference type="Proteomes" id="UP000756921">
    <property type="component" value="Unassembled WGS sequence"/>
</dbReference>
<sequence length="201" mass="21616">MTWPTPLLRELACEALLRHVGRWGLLGSSGSVFSNTTQYNDVRAQKAIQPPPGIPKKLFQKHSQGGAHSLTVARRLENLVILRAAEGISLNLADLTRACAHANNRPRGRSLSYFSQGSAPPATPKHSSKLSGYLRWTSSQIPSSTKQALTRAHTSVLHARRLALAYAAHGFTYGQRGLPSISLSGKLLACNTVVASARDGS</sequence>
<protein>
    <submittedName>
        <fullName evidence="1">Uncharacterized protein</fullName>
    </submittedName>
</protein>
<comment type="caution">
    <text evidence="1">The sequence shown here is derived from an EMBL/GenBank/DDBJ whole genome shotgun (WGS) entry which is preliminary data.</text>
</comment>
<dbReference type="AlphaFoldDB" id="A0A9P6KT37"/>
<name>A0A9P6KT37_9PLEO</name>
<dbReference type="EMBL" id="WJXW01000004">
    <property type="protein sequence ID" value="KAF9737516.1"/>
    <property type="molecule type" value="Genomic_DNA"/>
</dbReference>
<gene>
    <name evidence="1" type="ORF">PMIN01_05295</name>
</gene>
<proteinExistence type="predicted"/>
<dbReference type="OrthoDB" id="10506462at2759"/>
<keyword evidence="2" id="KW-1185">Reference proteome</keyword>
<evidence type="ECO:0000313" key="1">
    <source>
        <dbReference type="EMBL" id="KAF9737516.1"/>
    </source>
</evidence>
<organism evidence="1 2">
    <name type="scientific">Paraphaeosphaeria minitans</name>
    <dbReference type="NCBI Taxonomy" id="565426"/>
    <lineage>
        <taxon>Eukaryota</taxon>
        <taxon>Fungi</taxon>
        <taxon>Dikarya</taxon>
        <taxon>Ascomycota</taxon>
        <taxon>Pezizomycotina</taxon>
        <taxon>Dothideomycetes</taxon>
        <taxon>Pleosporomycetidae</taxon>
        <taxon>Pleosporales</taxon>
        <taxon>Massarineae</taxon>
        <taxon>Didymosphaeriaceae</taxon>
        <taxon>Paraphaeosphaeria</taxon>
    </lineage>
</organism>
<reference evidence="1" key="1">
    <citation type="journal article" date="2020" name="Mol. Plant Microbe Interact.">
        <title>Genome Sequence of the Biocontrol Agent Coniothyrium minitans strain Conio (IMI 134523).</title>
        <authorList>
            <person name="Patel D."/>
            <person name="Shittu T.A."/>
            <person name="Baroncelli R."/>
            <person name="Muthumeenakshi S."/>
            <person name="Osborne T.H."/>
            <person name="Janganan T.K."/>
            <person name="Sreenivasaprasad S."/>
        </authorList>
    </citation>
    <scope>NUCLEOTIDE SEQUENCE</scope>
    <source>
        <strain evidence="1">Conio</strain>
    </source>
</reference>
<evidence type="ECO:0000313" key="2">
    <source>
        <dbReference type="Proteomes" id="UP000756921"/>
    </source>
</evidence>